<keyword evidence="12 14" id="KW-0012">Acyltransferase</keyword>
<comment type="catalytic activity">
    <reaction evidence="13 14">
        <text>L-lysyl-[protein] + acetyl-CoA = N(6)-acetyl-L-lysyl-[protein] + CoA + H(+)</text>
        <dbReference type="Rhea" id="RHEA:45948"/>
        <dbReference type="Rhea" id="RHEA-COMP:9752"/>
        <dbReference type="Rhea" id="RHEA-COMP:10731"/>
        <dbReference type="ChEBI" id="CHEBI:15378"/>
        <dbReference type="ChEBI" id="CHEBI:29969"/>
        <dbReference type="ChEBI" id="CHEBI:57287"/>
        <dbReference type="ChEBI" id="CHEBI:57288"/>
        <dbReference type="ChEBI" id="CHEBI:61930"/>
        <dbReference type="EC" id="2.3.1.48"/>
    </reaction>
</comment>
<dbReference type="InterPro" id="IPR037113">
    <property type="entry name" value="Hat1_N_sf"/>
</dbReference>
<feature type="domain" description="Histone acetyl transferase HAT1 N-terminal" evidence="18">
    <location>
        <begin position="15"/>
        <end position="166"/>
    </location>
</feature>
<sequence length="395" mass="46290">MTEFDSVDQMKPELWTSSANSVIKLSLVDDNGAIKFSPLWTYPIFGDSEQIFGYKNLIVNLAFDSVTFKPFLTVKFASKLNSDVENVQQKLLDFLPPKDVIIDDEIVWVDAFHEEQQSYCLPAEKYIIDSYECGGDEFAVYQCKLSDNRIRTLHRRMQIFTLFFIESASYIDETDDMWTLFITFNKRTKQCIGYATTYKYWRYPGAKDFDNNTMYQYTAKISQFLIYPPYQGKSHGSLLYNSIVNQWQRDPAIAEIIVEDPNESFDILRDKNDLSRLYQDGLFDKIPNQVPLSDSWILSVKKKYKLETRQLMRLIEMIMMHNQHPNLRLQIKKRLYEKNFDLLADLDNSTRNDKLQTAFLSIRDEYKNILSSLPLVKRGFDGLSDSSIVKRTKLD</sequence>
<dbReference type="GO" id="GO:0006281">
    <property type="term" value="P:DNA repair"/>
    <property type="evidence" value="ECO:0007669"/>
    <property type="project" value="UniProtKB-KW"/>
</dbReference>
<feature type="active site" description="Proton donor/acceptor" evidence="15">
    <location>
        <position position="259"/>
    </location>
</feature>
<feature type="region of interest" description="Interaction with histone H4 N-terminus" evidence="16">
    <location>
        <begin position="198"/>
        <end position="200"/>
    </location>
</feature>
<evidence type="ECO:0000256" key="3">
    <source>
        <dbReference type="ARBA" id="ARBA00010543"/>
    </source>
</evidence>
<evidence type="ECO:0000256" key="16">
    <source>
        <dbReference type="PIRSR" id="PIRSR038084-2"/>
    </source>
</evidence>
<feature type="binding site" evidence="16">
    <location>
        <position position="262"/>
    </location>
    <ligand>
        <name>acetyl-CoA</name>
        <dbReference type="ChEBI" id="CHEBI:57288"/>
    </ligand>
</feature>
<keyword evidence="8" id="KW-0227">DNA damage</keyword>
<evidence type="ECO:0000256" key="17">
    <source>
        <dbReference type="PIRSR" id="PIRSR038084-3"/>
    </source>
</evidence>
<dbReference type="InterPro" id="IPR013523">
    <property type="entry name" value="Hist_AcTrfase_HAT1_C"/>
</dbReference>
<evidence type="ECO:0000313" key="20">
    <source>
        <dbReference type="Proteomes" id="UP000190831"/>
    </source>
</evidence>
<evidence type="ECO:0000256" key="15">
    <source>
        <dbReference type="PIRSR" id="PIRSR038084-1"/>
    </source>
</evidence>
<feature type="region of interest" description="Interaction with histone H4 N-terminus" evidence="16">
    <location>
        <begin position="47"/>
        <end position="49"/>
    </location>
</feature>
<evidence type="ECO:0000256" key="13">
    <source>
        <dbReference type="ARBA" id="ARBA00048017"/>
    </source>
</evidence>
<protein>
    <recommendedName>
        <fullName evidence="5 14">Histone acetyltransferase type B catalytic subunit</fullName>
        <ecNumber evidence="4 14">2.3.1.48</ecNumber>
    </recommendedName>
</protein>
<feature type="binding site" evidence="16">
    <location>
        <begin position="224"/>
        <end position="226"/>
    </location>
    <ligand>
        <name>acetyl-CoA</name>
        <dbReference type="ChEBI" id="CHEBI:57288"/>
    </ligand>
</feature>
<dbReference type="STRING" id="4955.A0A1G4M820"/>
<feature type="binding site" evidence="16">
    <location>
        <begin position="231"/>
        <end position="237"/>
    </location>
    <ligand>
        <name>acetyl-CoA</name>
        <dbReference type="ChEBI" id="CHEBI:57288"/>
    </ligand>
</feature>
<dbReference type="Gene3D" id="3.40.630.30">
    <property type="match status" value="1"/>
</dbReference>
<dbReference type="GO" id="GO:0005737">
    <property type="term" value="C:cytoplasm"/>
    <property type="evidence" value="ECO:0007669"/>
    <property type="project" value="UniProtKB-SubCell"/>
</dbReference>
<dbReference type="PANTHER" id="PTHR12046">
    <property type="entry name" value="HISTONE ACETYLTRANSFERASE TYPE B CATALYTIC SUBUNIT"/>
    <property type="match status" value="1"/>
</dbReference>
<evidence type="ECO:0000256" key="6">
    <source>
        <dbReference type="ARBA" id="ARBA00022490"/>
    </source>
</evidence>
<feature type="site" description="Interaction with histone H4 N-terminus" evidence="17">
    <location>
        <position position="178"/>
    </location>
</feature>
<evidence type="ECO:0000256" key="12">
    <source>
        <dbReference type="ARBA" id="ARBA00023315"/>
    </source>
</evidence>
<accession>A0A1G4M820</accession>
<evidence type="ECO:0000256" key="11">
    <source>
        <dbReference type="ARBA" id="ARBA00023242"/>
    </source>
</evidence>
<comment type="subunit">
    <text evidence="14">Component of the HAT-B complex composed of at least HAT1 and HAT2. The HAT-B complex binds to histone H4 tail.</text>
</comment>
<keyword evidence="7 14" id="KW-0808">Transferase</keyword>
<keyword evidence="9" id="KW-0156">Chromatin regulator</keyword>
<dbReference type="Pfam" id="PF21184">
    <property type="entry name" value="HAT1_C_fung"/>
    <property type="match status" value="1"/>
</dbReference>
<keyword evidence="11 14" id="KW-0539">Nucleus</keyword>
<keyword evidence="6 14" id="KW-0963">Cytoplasm</keyword>
<dbReference type="Proteomes" id="UP000190831">
    <property type="component" value="Chromosome B"/>
</dbReference>
<evidence type="ECO:0000256" key="5">
    <source>
        <dbReference type="ARBA" id="ARBA00021268"/>
    </source>
</evidence>
<dbReference type="Pfam" id="PF10394">
    <property type="entry name" value="Hat1_N"/>
    <property type="match status" value="1"/>
</dbReference>
<evidence type="ECO:0000313" key="19">
    <source>
        <dbReference type="EMBL" id="SCV99997.1"/>
    </source>
</evidence>
<dbReference type="EMBL" id="LT598489">
    <property type="protein sequence ID" value="SCV99997.1"/>
    <property type="molecule type" value="Genomic_DNA"/>
</dbReference>
<evidence type="ECO:0000256" key="9">
    <source>
        <dbReference type="ARBA" id="ARBA00022853"/>
    </source>
</evidence>
<dbReference type="FunFam" id="3.40.630.30:FF:000114">
    <property type="entry name" value="Histone acetyltransferase type B catalytic subunit"/>
    <property type="match status" value="1"/>
</dbReference>
<evidence type="ECO:0000256" key="1">
    <source>
        <dbReference type="ARBA" id="ARBA00004123"/>
    </source>
</evidence>
<gene>
    <name evidence="19" type="ORF">LAFE_0B07140G</name>
</gene>
<evidence type="ECO:0000256" key="7">
    <source>
        <dbReference type="ARBA" id="ARBA00022679"/>
    </source>
</evidence>
<comment type="similarity">
    <text evidence="3 14">Belongs to the HAT1 family.</text>
</comment>
<organism evidence="19 20">
    <name type="scientific">Lachancea fermentati</name>
    <name type="common">Zygosaccharomyces fermentati</name>
    <dbReference type="NCBI Taxonomy" id="4955"/>
    <lineage>
        <taxon>Eukaryota</taxon>
        <taxon>Fungi</taxon>
        <taxon>Dikarya</taxon>
        <taxon>Ascomycota</taxon>
        <taxon>Saccharomycotina</taxon>
        <taxon>Saccharomycetes</taxon>
        <taxon>Saccharomycetales</taxon>
        <taxon>Saccharomycetaceae</taxon>
        <taxon>Lachancea</taxon>
    </lineage>
</organism>
<keyword evidence="20" id="KW-1185">Reference proteome</keyword>
<dbReference type="GO" id="GO:0004402">
    <property type="term" value="F:histone acetyltransferase activity"/>
    <property type="evidence" value="ECO:0007669"/>
    <property type="project" value="UniProtKB-UniRule"/>
</dbReference>
<dbReference type="Gene3D" id="3.90.360.10">
    <property type="entry name" value="Histone acetyl transferase 1 (HAT1), N-terminal domain"/>
    <property type="match status" value="1"/>
</dbReference>
<keyword evidence="10" id="KW-0234">DNA repair</keyword>
<evidence type="ECO:0000259" key="18">
    <source>
        <dbReference type="Pfam" id="PF10394"/>
    </source>
</evidence>
<evidence type="ECO:0000256" key="10">
    <source>
        <dbReference type="ARBA" id="ARBA00023204"/>
    </source>
</evidence>
<evidence type="ECO:0000256" key="2">
    <source>
        <dbReference type="ARBA" id="ARBA00004496"/>
    </source>
</evidence>
<reference evidence="20" key="1">
    <citation type="submission" date="2016-03" db="EMBL/GenBank/DDBJ databases">
        <authorList>
            <person name="Devillers H."/>
        </authorList>
    </citation>
    <scope>NUCLEOTIDE SEQUENCE [LARGE SCALE GENOMIC DNA]</scope>
</reference>
<dbReference type="GO" id="GO:0031509">
    <property type="term" value="P:subtelomeric heterochromatin formation"/>
    <property type="evidence" value="ECO:0007669"/>
    <property type="project" value="InterPro"/>
</dbReference>
<evidence type="ECO:0000256" key="8">
    <source>
        <dbReference type="ARBA" id="ARBA00022763"/>
    </source>
</evidence>
<name>A0A1G4M820_LACFM</name>
<evidence type="ECO:0000256" key="4">
    <source>
        <dbReference type="ARBA" id="ARBA00013184"/>
    </source>
</evidence>
<evidence type="ECO:0000256" key="14">
    <source>
        <dbReference type="PIRNR" id="PIRNR038084"/>
    </source>
</evidence>
<dbReference type="SUPFAM" id="SSF55729">
    <property type="entry name" value="Acyl-CoA N-acyltransferases (Nat)"/>
    <property type="match status" value="1"/>
</dbReference>
<dbReference type="OrthoDB" id="10253098at2759"/>
<dbReference type="InterPro" id="IPR016181">
    <property type="entry name" value="Acyl_CoA_acyltransferase"/>
</dbReference>
<dbReference type="Gene3D" id="1.10.10.390">
    <property type="match status" value="1"/>
</dbReference>
<dbReference type="AlphaFoldDB" id="A0A1G4M820"/>
<dbReference type="GO" id="GO:0042393">
    <property type="term" value="F:histone binding"/>
    <property type="evidence" value="ECO:0007669"/>
    <property type="project" value="InterPro"/>
</dbReference>
<dbReference type="GO" id="GO:0000781">
    <property type="term" value="C:chromosome, telomeric region"/>
    <property type="evidence" value="ECO:0007669"/>
    <property type="project" value="GOC"/>
</dbReference>
<comment type="subcellular location">
    <subcellularLocation>
        <location evidence="2 14">Cytoplasm</location>
    </subcellularLocation>
    <subcellularLocation>
        <location evidence="1 14">Nucleus</location>
    </subcellularLocation>
</comment>
<dbReference type="GO" id="GO:0005634">
    <property type="term" value="C:nucleus"/>
    <property type="evidence" value="ECO:0007669"/>
    <property type="project" value="UniProtKB-SubCell"/>
</dbReference>
<dbReference type="PIRSF" id="PIRSF038084">
    <property type="entry name" value="HAT-B_cat"/>
    <property type="match status" value="1"/>
</dbReference>
<comment type="function">
    <text evidence="14">Catalytic component of the histone acetylase B (HAT-B) complex. Has intrinsic substrate specificity that modifies lysine in recognition sequence GXGKXG. Involved in DNA double-strand break repair.</text>
</comment>
<dbReference type="InterPro" id="IPR017380">
    <property type="entry name" value="Hist_AcTrfase_B-typ_cat-su"/>
</dbReference>
<proteinExistence type="inferred from homology"/>
<dbReference type="EC" id="2.3.1.48" evidence="4 14"/>
<dbReference type="OMA" id="WTCDAND"/>
<dbReference type="InterPro" id="IPR019467">
    <property type="entry name" value="Hat1_N"/>
</dbReference>